<dbReference type="InterPro" id="IPR036188">
    <property type="entry name" value="FAD/NAD-bd_sf"/>
</dbReference>
<comment type="similarity">
    <text evidence="2">Belongs to the FAD-binding monooxygenase family.</text>
</comment>
<reference evidence="7 8" key="1">
    <citation type="submission" date="2018-08" db="EMBL/GenBank/DDBJ databases">
        <title>Pallidiluteibacterium maritimus gen. nov., sp. nov., isolated from coastal sediment.</title>
        <authorList>
            <person name="Zhou L.Y."/>
        </authorList>
    </citation>
    <scope>NUCLEOTIDE SEQUENCE [LARGE SCALE GENOMIC DNA]</scope>
    <source>
        <strain evidence="7 8">XSD2</strain>
    </source>
</reference>
<evidence type="ECO:0000313" key="7">
    <source>
        <dbReference type="EMBL" id="RIJ44295.1"/>
    </source>
</evidence>
<keyword evidence="4" id="KW-0274">FAD</keyword>
<dbReference type="Proteomes" id="UP000265926">
    <property type="component" value="Unassembled WGS sequence"/>
</dbReference>
<keyword evidence="5" id="KW-0560">Oxidoreductase</keyword>
<dbReference type="GO" id="GO:0050661">
    <property type="term" value="F:NADP binding"/>
    <property type="evidence" value="ECO:0007669"/>
    <property type="project" value="InterPro"/>
</dbReference>
<evidence type="ECO:0000313" key="8">
    <source>
        <dbReference type="Proteomes" id="UP000265926"/>
    </source>
</evidence>
<accession>A0A399SR12</accession>
<dbReference type="AlphaFoldDB" id="A0A399SR12"/>
<organism evidence="7 8">
    <name type="scientific">Maribellus luteus</name>
    <dbReference type="NCBI Taxonomy" id="2305463"/>
    <lineage>
        <taxon>Bacteria</taxon>
        <taxon>Pseudomonadati</taxon>
        <taxon>Bacteroidota</taxon>
        <taxon>Bacteroidia</taxon>
        <taxon>Marinilabiliales</taxon>
        <taxon>Prolixibacteraceae</taxon>
        <taxon>Maribellus</taxon>
    </lineage>
</organism>
<dbReference type="PANTHER" id="PTHR43872">
    <property type="entry name" value="MONOOXYGENASE, PUTATIVE (AFU_ORTHOLOGUE AFUA_8G02570)-RELATED"/>
    <property type="match status" value="1"/>
</dbReference>
<dbReference type="Pfam" id="PF00743">
    <property type="entry name" value="FMO-like"/>
    <property type="match status" value="1"/>
</dbReference>
<dbReference type="EMBL" id="QWGR01000159">
    <property type="protein sequence ID" value="RIJ44295.1"/>
    <property type="molecule type" value="Genomic_DNA"/>
</dbReference>
<sequence length="197" mass="22608">FKPWREAKAIADGPSILRYVRETAAEHGVDRHIRFRHHVKRAAWSSADSRWTVEAERGPDKEIVRFTCGFLFMCSGYYDYEEGHAPTWPEMDRFQGRIVHPQHWPNDLSYAGKRVVVIGSGATAVTLVPAMAGTAQHVTMLQRSPTYIVSRPEEDALANTLRRWLPSGLAHRLVRTKNVLLTMYFYSLARRKPKAFK</sequence>
<dbReference type="InterPro" id="IPR020946">
    <property type="entry name" value="Flavin_mOase-like"/>
</dbReference>
<evidence type="ECO:0000256" key="1">
    <source>
        <dbReference type="ARBA" id="ARBA00001974"/>
    </source>
</evidence>
<evidence type="ECO:0000256" key="3">
    <source>
        <dbReference type="ARBA" id="ARBA00022630"/>
    </source>
</evidence>
<dbReference type="Gene3D" id="3.50.50.60">
    <property type="entry name" value="FAD/NAD(P)-binding domain"/>
    <property type="match status" value="1"/>
</dbReference>
<dbReference type="GO" id="GO:0004499">
    <property type="term" value="F:N,N-dimethylaniline monooxygenase activity"/>
    <property type="evidence" value="ECO:0007669"/>
    <property type="project" value="InterPro"/>
</dbReference>
<feature type="non-terminal residue" evidence="7">
    <location>
        <position position="197"/>
    </location>
</feature>
<feature type="non-terminal residue" evidence="7">
    <location>
        <position position="1"/>
    </location>
</feature>
<keyword evidence="8" id="KW-1185">Reference proteome</keyword>
<evidence type="ECO:0000256" key="5">
    <source>
        <dbReference type="ARBA" id="ARBA00023002"/>
    </source>
</evidence>
<dbReference type="PANTHER" id="PTHR43872:SF1">
    <property type="entry name" value="MONOOXYGENASE, PUTATIVE (AFU_ORTHOLOGUE AFUA_8G02570)-RELATED"/>
    <property type="match status" value="1"/>
</dbReference>
<gene>
    <name evidence="7" type="ORF">D1614_24345</name>
</gene>
<keyword evidence="6" id="KW-0503">Monooxygenase</keyword>
<dbReference type="SUPFAM" id="SSF51905">
    <property type="entry name" value="FAD/NAD(P)-binding domain"/>
    <property type="match status" value="1"/>
</dbReference>
<evidence type="ECO:0000256" key="4">
    <source>
        <dbReference type="ARBA" id="ARBA00022827"/>
    </source>
</evidence>
<comment type="cofactor">
    <cofactor evidence="1">
        <name>FAD</name>
        <dbReference type="ChEBI" id="CHEBI:57692"/>
    </cofactor>
</comment>
<proteinExistence type="inferred from homology"/>
<evidence type="ECO:0000256" key="2">
    <source>
        <dbReference type="ARBA" id="ARBA00010139"/>
    </source>
</evidence>
<dbReference type="InterPro" id="IPR051820">
    <property type="entry name" value="FAD-binding_MO"/>
</dbReference>
<evidence type="ECO:0000256" key="6">
    <source>
        <dbReference type="ARBA" id="ARBA00023033"/>
    </source>
</evidence>
<comment type="caution">
    <text evidence="7">The sequence shown here is derived from an EMBL/GenBank/DDBJ whole genome shotgun (WGS) entry which is preliminary data.</text>
</comment>
<name>A0A399SR12_9BACT</name>
<protein>
    <submittedName>
        <fullName evidence="7">NAD(P)/FAD-dependent oxidoreductase</fullName>
    </submittedName>
</protein>
<keyword evidence="3" id="KW-0285">Flavoprotein</keyword>
<dbReference type="GO" id="GO:0050660">
    <property type="term" value="F:flavin adenine dinucleotide binding"/>
    <property type="evidence" value="ECO:0007669"/>
    <property type="project" value="InterPro"/>
</dbReference>